<sequence length="94" mass="10673">MERVEFEEQAEAFREKMLAQQDLPMEERTFPESTEEWPHIDAVVTCRTPGCPVEGQPYQVRLAVPVNGIYQAACHPCGQQHTEIIAEFDDGPVN</sequence>
<feature type="non-terminal residue" evidence="1">
    <location>
        <position position="94"/>
    </location>
</feature>
<dbReference type="AlphaFoldDB" id="A0A7W3T2S5"/>
<organism evidence="1 2">
    <name type="scientific">Streptomyces calidiresistens</name>
    <dbReference type="NCBI Taxonomy" id="1485586"/>
    <lineage>
        <taxon>Bacteria</taxon>
        <taxon>Bacillati</taxon>
        <taxon>Actinomycetota</taxon>
        <taxon>Actinomycetes</taxon>
        <taxon>Kitasatosporales</taxon>
        <taxon>Streptomycetaceae</taxon>
        <taxon>Streptomyces</taxon>
    </lineage>
</organism>
<evidence type="ECO:0000313" key="2">
    <source>
        <dbReference type="Proteomes" id="UP000530234"/>
    </source>
</evidence>
<reference evidence="2" key="1">
    <citation type="submission" date="2019-10" db="EMBL/GenBank/DDBJ databases">
        <title>Streptomyces sp. nov., a novel actinobacterium isolated from alkaline environment.</title>
        <authorList>
            <person name="Golinska P."/>
        </authorList>
    </citation>
    <scope>NUCLEOTIDE SEQUENCE [LARGE SCALE GENOMIC DNA]</scope>
    <source>
        <strain evidence="2">DSM 42108</strain>
    </source>
</reference>
<keyword evidence="2" id="KW-1185">Reference proteome</keyword>
<gene>
    <name evidence="1" type="ORF">FOE67_10275</name>
</gene>
<protein>
    <submittedName>
        <fullName evidence="1">Uncharacterized protein</fullName>
    </submittedName>
</protein>
<name>A0A7W3T2S5_9ACTN</name>
<comment type="caution">
    <text evidence="1">The sequence shown here is derived from an EMBL/GenBank/DDBJ whole genome shotgun (WGS) entry which is preliminary data.</text>
</comment>
<evidence type="ECO:0000313" key="1">
    <source>
        <dbReference type="EMBL" id="MBB0229890.1"/>
    </source>
</evidence>
<dbReference type="EMBL" id="VKHS01000185">
    <property type="protein sequence ID" value="MBB0229890.1"/>
    <property type="molecule type" value="Genomic_DNA"/>
</dbReference>
<proteinExistence type="predicted"/>
<dbReference type="RefSeq" id="WP_182662828.1">
    <property type="nucleotide sequence ID" value="NZ_VKHS01000185.1"/>
</dbReference>
<accession>A0A7W3T2S5</accession>
<dbReference type="Proteomes" id="UP000530234">
    <property type="component" value="Unassembled WGS sequence"/>
</dbReference>